<sequence>MKITQLRNATLIVQFGDVHLLVDPMLAPRGQLPSLKFVTRSRRRNPLVELPDNAATHLERVTHCLITHCQKGHFDHLDRAAVRWLRQRGTPVLCMAEDADYLRRLRLNVQVLATDEDGAFFGGSVRAIPCLHGEGFVGRLMAHGYGYFMRIPGEPSLYLAGDTLLTDEVRHCLRELQPDVSVLPAGGAQFDIGGAIIMGQADILAALSLSRGLVIANHLEALDHCPVSRAELLAEANRAQLGGRLRVPLDGETLTFPATARAGATA</sequence>
<dbReference type="EMBL" id="QJRX01000004">
    <property type="protein sequence ID" value="PYC25973.1"/>
    <property type="molecule type" value="Genomic_DNA"/>
</dbReference>
<evidence type="ECO:0000313" key="3">
    <source>
        <dbReference type="EMBL" id="PYC25973.1"/>
    </source>
</evidence>
<dbReference type="SMART" id="SM00849">
    <property type="entry name" value="Lactamase_B"/>
    <property type="match status" value="1"/>
</dbReference>
<evidence type="ECO:0000313" key="4">
    <source>
        <dbReference type="Proteomes" id="UP000248146"/>
    </source>
</evidence>
<dbReference type="GO" id="GO:0016787">
    <property type="term" value="F:hydrolase activity"/>
    <property type="evidence" value="ECO:0007669"/>
    <property type="project" value="UniProtKB-KW"/>
</dbReference>
<dbReference type="Pfam" id="PF13483">
    <property type="entry name" value="Lactamase_B_3"/>
    <property type="match status" value="1"/>
</dbReference>
<protein>
    <submittedName>
        <fullName evidence="3">Zn-dependent hydrolase</fullName>
    </submittedName>
</protein>
<evidence type="ECO:0000259" key="2">
    <source>
        <dbReference type="SMART" id="SM00849"/>
    </source>
</evidence>
<gene>
    <name evidence="3" type="ORF">DMO17_09920</name>
</gene>
<dbReference type="PANTHER" id="PTHR43546">
    <property type="entry name" value="UPF0173 METAL-DEPENDENT HYDROLASE MJ1163-RELATED"/>
    <property type="match status" value="1"/>
</dbReference>
<dbReference type="InterPro" id="IPR001279">
    <property type="entry name" value="Metallo-B-lactamas"/>
</dbReference>
<reference evidence="3 4" key="1">
    <citation type="submission" date="2018-06" db="EMBL/GenBank/DDBJ databases">
        <title>Pseudomonas diversity within urban Lake Michigan freshwaters.</title>
        <authorList>
            <person name="Batrich M."/>
            <person name="Hatzopoulos T."/>
            <person name="Putonti C."/>
        </authorList>
    </citation>
    <scope>NUCLEOTIDE SEQUENCE [LARGE SCALE GENOMIC DNA]</scope>
    <source>
        <strain evidence="3 4">MB-090714</strain>
    </source>
</reference>
<accession>A0A2V4LIK8</accession>
<dbReference type="InterPro" id="IPR050114">
    <property type="entry name" value="UPF0173_UPF0282_UlaG_hydrolase"/>
</dbReference>
<evidence type="ECO:0000256" key="1">
    <source>
        <dbReference type="ARBA" id="ARBA00022801"/>
    </source>
</evidence>
<dbReference type="SUPFAM" id="SSF56281">
    <property type="entry name" value="Metallo-hydrolase/oxidoreductase"/>
    <property type="match status" value="1"/>
</dbReference>
<dbReference type="Gene3D" id="3.60.15.10">
    <property type="entry name" value="Ribonuclease Z/Hydroxyacylglutathione hydrolase-like"/>
    <property type="match status" value="1"/>
</dbReference>
<comment type="caution">
    <text evidence="3">The sequence shown here is derived from an EMBL/GenBank/DDBJ whole genome shotgun (WGS) entry which is preliminary data.</text>
</comment>
<dbReference type="Proteomes" id="UP000248146">
    <property type="component" value="Unassembled WGS sequence"/>
</dbReference>
<organism evidence="3 4">
    <name type="scientific">Aquipseudomonas alcaligenes</name>
    <name type="common">Pseudomonas alcaligenes</name>
    <dbReference type="NCBI Taxonomy" id="43263"/>
    <lineage>
        <taxon>Bacteria</taxon>
        <taxon>Pseudomonadati</taxon>
        <taxon>Pseudomonadota</taxon>
        <taxon>Gammaproteobacteria</taxon>
        <taxon>Pseudomonadales</taxon>
        <taxon>Pseudomonadaceae</taxon>
        <taxon>Aquipseudomonas</taxon>
    </lineage>
</organism>
<dbReference type="OrthoDB" id="9805728at2"/>
<dbReference type="PANTHER" id="PTHR43546:SF9">
    <property type="entry name" value="L-ASCORBATE-6-PHOSPHATE LACTONASE ULAG-RELATED"/>
    <property type="match status" value="1"/>
</dbReference>
<dbReference type="AlphaFoldDB" id="A0A2V4LIK8"/>
<dbReference type="RefSeq" id="WP_110682321.1">
    <property type="nucleotide sequence ID" value="NZ_CP154874.1"/>
</dbReference>
<name>A0A2V4LIK8_AQUAC</name>
<keyword evidence="1 3" id="KW-0378">Hydrolase</keyword>
<feature type="domain" description="Metallo-beta-lactamase" evidence="2">
    <location>
        <begin position="6"/>
        <end position="218"/>
    </location>
</feature>
<proteinExistence type="predicted"/>
<dbReference type="InterPro" id="IPR036866">
    <property type="entry name" value="RibonucZ/Hydroxyglut_hydro"/>
</dbReference>